<keyword evidence="3" id="KW-0472">Membrane</keyword>
<evidence type="ECO:0000259" key="5">
    <source>
        <dbReference type="Pfam" id="PF21467"/>
    </source>
</evidence>
<keyword evidence="3" id="KW-1133">Transmembrane helix</keyword>
<gene>
    <name evidence="6" type="ORF">B296_00018415</name>
</gene>
<dbReference type="GO" id="GO:0005975">
    <property type="term" value="P:carbohydrate metabolic process"/>
    <property type="evidence" value="ECO:0007669"/>
    <property type="project" value="InterPro"/>
</dbReference>
<dbReference type="InterPro" id="IPR008979">
    <property type="entry name" value="Galactose-bd-like_sf"/>
</dbReference>
<organism evidence="6 7">
    <name type="scientific">Ensete ventricosum</name>
    <name type="common">Abyssinian banana</name>
    <name type="synonym">Musa ensete</name>
    <dbReference type="NCBI Taxonomy" id="4639"/>
    <lineage>
        <taxon>Eukaryota</taxon>
        <taxon>Viridiplantae</taxon>
        <taxon>Streptophyta</taxon>
        <taxon>Embryophyta</taxon>
        <taxon>Tracheophyta</taxon>
        <taxon>Spermatophyta</taxon>
        <taxon>Magnoliopsida</taxon>
        <taxon>Liliopsida</taxon>
        <taxon>Zingiberales</taxon>
        <taxon>Musaceae</taxon>
        <taxon>Ensete</taxon>
    </lineage>
</organism>
<dbReference type="Gene3D" id="2.60.120.260">
    <property type="entry name" value="Galactose-binding domain-like"/>
    <property type="match status" value="1"/>
</dbReference>
<dbReference type="InterPro" id="IPR001944">
    <property type="entry name" value="Glycoside_Hdrlase_35"/>
</dbReference>
<dbReference type="EMBL" id="AMZH03000577">
    <property type="protein sequence ID" value="RRT83018.1"/>
    <property type="molecule type" value="Genomic_DNA"/>
</dbReference>
<feature type="chain" id="PRO_5019429379" description="Beta-galactosidase galactose-binding domain-containing protein" evidence="4">
    <location>
        <begin position="27"/>
        <end position="216"/>
    </location>
</feature>
<dbReference type="Pfam" id="PF21467">
    <property type="entry name" value="BetaGal_gal-bd"/>
    <property type="match status" value="1"/>
</dbReference>
<keyword evidence="2" id="KW-0326">Glycosidase</keyword>
<evidence type="ECO:0000313" key="7">
    <source>
        <dbReference type="Proteomes" id="UP000287651"/>
    </source>
</evidence>
<name>A0A427B3G2_ENSVE</name>
<keyword evidence="4" id="KW-0732">Signal</keyword>
<dbReference type="PANTHER" id="PTHR23421">
    <property type="entry name" value="BETA-GALACTOSIDASE RELATED"/>
    <property type="match status" value="1"/>
</dbReference>
<evidence type="ECO:0000256" key="4">
    <source>
        <dbReference type="SAM" id="SignalP"/>
    </source>
</evidence>
<evidence type="ECO:0000256" key="2">
    <source>
        <dbReference type="ARBA" id="ARBA00023295"/>
    </source>
</evidence>
<proteinExistence type="predicted"/>
<evidence type="ECO:0000313" key="6">
    <source>
        <dbReference type="EMBL" id="RRT83018.1"/>
    </source>
</evidence>
<sequence>MGKLISSCYLVHLFSMFIANRFTAFGSPVPHRPVEDLAFAVARFLQKGGSFVNYYMNVGSHFETWNAGVLGPVTLDGLNEGRRDLTSQKWTYQVGLKGESLNLHMLSGVSSVEWGGASSKQPLTWIDMTSIVLILMIFHIVLILMIFQAFFNAPSGDEPLALDMSSMGKGQIWINGQSIGRYWPAYKAYGTCASCDYRGTYNEKKCQTNCGESSQK</sequence>
<dbReference type="SUPFAM" id="SSF49785">
    <property type="entry name" value="Galactose-binding domain-like"/>
    <property type="match status" value="1"/>
</dbReference>
<comment type="caution">
    <text evidence="6">The sequence shown here is derived from an EMBL/GenBank/DDBJ whole genome shotgun (WGS) entry which is preliminary data.</text>
</comment>
<dbReference type="Proteomes" id="UP000287651">
    <property type="component" value="Unassembled WGS sequence"/>
</dbReference>
<reference evidence="6 7" key="1">
    <citation type="journal article" date="2014" name="Agronomy (Basel)">
        <title>A Draft Genome Sequence for Ensete ventricosum, the Drought-Tolerant Tree Against Hunger.</title>
        <authorList>
            <person name="Harrison J."/>
            <person name="Moore K.A."/>
            <person name="Paszkiewicz K."/>
            <person name="Jones T."/>
            <person name="Grant M."/>
            <person name="Ambacheew D."/>
            <person name="Muzemil S."/>
            <person name="Studholme D.J."/>
        </authorList>
    </citation>
    <scope>NUCLEOTIDE SEQUENCE [LARGE SCALE GENOMIC DNA]</scope>
</reference>
<feature type="transmembrane region" description="Helical" evidence="3">
    <location>
        <begin position="131"/>
        <end position="151"/>
    </location>
</feature>
<dbReference type="AlphaFoldDB" id="A0A427B3G2"/>
<dbReference type="GO" id="GO:0004553">
    <property type="term" value="F:hydrolase activity, hydrolyzing O-glycosyl compounds"/>
    <property type="evidence" value="ECO:0007669"/>
    <property type="project" value="InterPro"/>
</dbReference>
<dbReference type="PRINTS" id="PR00742">
    <property type="entry name" value="GLHYDRLASE35"/>
</dbReference>
<dbReference type="InterPro" id="IPR048913">
    <property type="entry name" value="BetaGal_gal-bd"/>
</dbReference>
<feature type="signal peptide" evidence="4">
    <location>
        <begin position="1"/>
        <end position="26"/>
    </location>
</feature>
<feature type="non-terminal residue" evidence="6">
    <location>
        <position position="216"/>
    </location>
</feature>
<protein>
    <recommendedName>
        <fullName evidence="5">Beta-galactosidase galactose-binding domain-containing protein</fullName>
    </recommendedName>
</protein>
<evidence type="ECO:0000256" key="3">
    <source>
        <dbReference type="SAM" id="Phobius"/>
    </source>
</evidence>
<keyword evidence="3" id="KW-0812">Transmembrane</keyword>
<keyword evidence="1" id="KW-0378">Hydrolase</keyword>
<evidence type="ECO:0000256" key="1">
    <source>
        <dbReference type="ARBA" id="ARBA00022801"/>
    </source>
</evidence>
<feature type="domain" description="Beta-galactosidase galactose-binding" evidence="5">
    <location>
        <begin position="146"/>
        <end position="185"/>
    </location>
</feature>
<accession>A0A427B3G2</accession>